<name>A0ABU0JGE6_9HYPH</name>
<comment type="similarity">
    <text evidence="1">Belongs to the LysR transcriptional regulatory family.</text>
</comment>
<keyword evidence="7" id="KW-1185">Reference proteome</keyword>
<reference evidence="6 7" key="1">
    <citation type="submission" date="2023-07" db="EMBL/GenBank/DDBJ databases">
        <title>Genomic Encyclopedia of Type Strains, Phase IV (KMG-IV): sequencing the most valuable type-strain genomes for metagenomic binning, comparative biology and taxonomic classification.</title>
        <authorList>
            <person name="Goeker M."/>
        </authorList>
    </citation>
    <scope>NUCLEOTIDE SEQUENCE [LARGE SCALE GENOMIC DNA]</scope>
    <source>
        <strain evidence="6 7">DSM 19619</strain>
    </source>
</reference>
<keyword evidence="4" id="KW-0804">Transcription</keyword>
<accession>A0ABU0JGE6</accession>
<keyword evidence="3 6" id="KW-0238">DNA-binding</keyword>
<dbReference type="Pfam" id="PF00126">
    <property type="entry name" value="HTH_1"/>
    <property type="match status" value="1"/>
</dbReference>
<comment type="caution">
    <text evidence="6">The sequence shown here is derived from an EMBL/GenBank/DDBJ whole genome shotgun (WGS) entry which is preliminary data.</text>
</comment>
<evidence type="ECO:0000259" key="5">
    <source>
        <dbReference type="PROSITE" id="PS50931"/>
    </source>
</evidence>
<proteinExistence type="inferred from homology"/>
<dbReference type="PRINTS" id="PR00039">
    <property type="entry name" value="HTHLYSR"/>
</dbReference>
<evidence type="ECO:0000313" key="7">
    <source>
        <dbReference type="Proteomes" id="UP001242480"/>
    </source>
</evidence>
<dbReference type="Proteomes" id="UP001242480">
    <property type="component" value="Unassembled WGS sequence"/>
</dbReference>
<evidence type="ECO:0000313" key="6">
    <source>
        <dbReference type="EMBL" id="MDQ0473360.1"/>
    </source>
</evidence>
<dbReference type="SUPFAM" id="SSF46785">
    <property type="entry name" value="Winged helix' DNA-binding domain"/>
    <property type="match status" value="1"/>
</dbReference>
<dbReference type="CDD" id="cd08451">
    <property type="entry name" value="PBP2_BudR"/>
    <property type="match status" value="1"/>
</dbReference>
<feature type="domain" description="HTH lysR-type" evidence="5">
    <location>
        <begin position="1"/>
        <end position="58"/>
    </location>
</feature>
<dbReference type="InterPro" id="IPR037410">
    <property type="entry name" value="BudR_PBP2"/>
</dbReference>
<evidence type="ECO:0000256" key="2">
    <source>
        <dbReference type="ARBA" id="ARBA00023015"/>
    </source>
</evidence>
<dbReference type="RefSeq" id="WP_307281524.1">
    <property type="nucleotide sequence ID" value="NZ_JAUSVX010000016.1"/>
</dbReference>
<dbReference type="PANTHER" id="PTHR30346:SF30">
    <property type="entry name" value="SMALL NEUTRAL PROTEASE REGULATORY PROTEIN"/>
    <property type="match status" value="1"/>
</dbReference>
<organism evidence="6 7">
    <name type="scientific">Labrys wisconsinensis</name>
    <dbReference type="NCBI Taxonomy" id="425677"/>
    <lineage>
        <taxon>Bacteria</taxon>
        <taxon>Pseudomonadati</taxon>
        <taxon>Pseudomonadota</taxon>
        <taxon>Alphaproteobacteria</taxon>
        <taxon>Hyphomicrobiales</taxon>
        <taxon>Xanthobacteraceae</taxon>
        <taxon>Labrys</taxon>
    </lineage>
</organism>
<dbReference type="Gene3D" id="3.40.190.10">
    <property type="entry name" value="Periplasmic binding protein-like II"/>
    <property type="match status" value="2"/>
</dbReference>
<dbReference type="Gene3D" id="1.10.10.10">
    <property type="entry name" value="Winged helix-like DNA-binding domain superfamily/Winged helix DNA-binding domain"/>
    <property type="match status" value="1"/>
</dbReference>
<dbReference type="PANTHER" id="PTHR30346">
    <property type="entry name" value="TRANSCRIPTIONAL DUAL REGULATOR HCAR-RELATED"/>
    <property type="match status" value="1"/>
</dbReference>
<protein>
    <submittedName>
        <fullName evidence="6">DNA-binding transcriptional LysR family regulator</fullName>
    </submittedName>
</protein>
<dbReference type="GO" id="GO:0003677">
    <property type="term" value="F:DNA binding"/>
    <property type="evidence" value="ECO:0007669"/>
    <property type="project" value="UniProtKB-KW"/>
</dbReference>
<dbReference type="InterPro" id="IPR000847">
    <property type="entry name" value="LysR_HTH_N"/>
</dbReference>
<dbReference type="EMBL" id="JAUSVX010000016">
    <property type="protein sequence ID" value="MDQ0473360.1"/>
    <property type="molecule type" value="Genomic_DNA"/>
</dbReference>
<evidence type="ECO:0000256" key="1">
    <source>
        <dbReference type="ARBA" id="ARBA00009437"/>
    </source>
</evidence>
<sequence length="292" mass="31147">MELRHIRYFLAVAEEQNFTRAAARVGIGQPPLSQQIRDLEAEVGAPLFHRVPHGAELTEAGRAFLEAARPLPLQAEQALLAARRAGRGETGALRVGFTGSAPFNPVVTAAIRAFRRAFPEVELTLEEANTTRLVAALREGAVDAVFLRSRAVAGEDLQLRHLPEEPMLAALPAGHPAAARGAVDLALLREDAFILTPRAVGPTLYDTVIAACRRAGFEPILGQAAPQMSSVVNLVAAELGVSLVPASMRQLQVIGVAYRPIAGEAPMAQLSLASRRGERSVLVRNFIAWAGA</sequence>
<keyword evidence="2" id="KW-0805">Transcription regulation</keyword>
<dbReference type="InterPro" id="IPR005119">
    <property type="entry name" value="LysR_subst-bd"/>
</dbReference>
<dbReference type="Pfam" id="PF03466">
    <property type="entry name" value="LysR_substrate"/>
    <property type="match status" value="1"/>
</dbReference>
<dbReference type="SUPFAM" id="SSF53850">
    <property type="entry name" value="Periplasmic binding protein-like II"/>
    <property type="match status" value="1"/>
</dbReference>
<dbReference type="InterPro" id="IPR036390">
    <property type="entry name" value="WH_DNA-bd_sf"/>
</dbReference>
<dbReference type="PROSITE" id="PS50931">
    <property type="entry name" value="HTH_LYSR"/>
    <property type="match status" value="1"/>
</dbReference>
<dbReference type="InterPro" id="IPR036388">
    <property type="entry name" value="WH-like_DNA-bd_sf"/>
</dbReference>
<evidence type="ECO:0000256" key="4">
    <source>
        <dbReference type="ARBA" id="ARBA00023163"/>
    </source>
</evidence>
<evidence type="ECO:0000256" key="3">
    <source>
        <dbReference type="ARBA" id="ARBA00023125"/>
    </source>
</evidence>
<gene>
    <name evidence="6" type="ORF">QO011_006396</name>
</gene>